<keyword evidence="5 8" id="KW-0812">Transmembrane</keyword>
<evidence type="ECO:0000256" key="5">
    <source>
        <dbReference type="ARBA" id="ARBA00022692"/>
    </source>
</evidence>
<evidence type="ECO:0000256" key="2">
    <source>
        <dbReference type="ARBA" id="ARBA00004141"/>
    </source>
</evidence>
<dbReference type="Proteomes" id="UP001556367">
    <property type="component" value="Unassembled WGS sequence"/>
</dbReference>
<comment type="function">
    <text evidence="8">Catalyzes the prenylation of para-hydroxybenzoate (PHB) with an all-trans polyprenyl group. Mediates the second step in the final reaction sequence of coenzyme Q (CoQ) biosynthesis, which is the condensation of the polyisoprenoid side chain with PHB, generating the first membrane-bound Q intermediate.</text>
</comment>
<reference evidence="10" key="1">
    <citation type="submission" date="2024-06" db="EMBL/GenBank/DDBJ databases">
        <title>Multi-omics analyses provide insights into the biosynthesis of the anticancer antibiotic pleurotin in Hohenbuehelia grisea.</title>
        <authorList>
            <person name="Weaver J.A."/>
            <person name="Alberti F."/>
        </authorList>
    </citation>
    <scope>NUCLEOTIDE SEQUENCE [LARGE SCALE GENOMIC DNA]</scope>
    <source>
        <strain evidence="10">T-177</strain>
    </source>
</reference>
<dbReference type="Pfam" id="PF01040">
    <property type="entry name" value="UbiA"/>
    <property type="match status" value="1"/>
</dbReference>
<evidence type="ECO:0000256" key="6">
    <source>
        <dbReference type="ARBA" id="ARBA00022989"/>
    </source>
</evidence>
<protein>
    <recommendedName>
        <fullName evidence="8">4-hydroxybenzoate polyprenyltransferase, mitochondrial</fullName>
        <shortName evidence="8">4-HB polyprenyltransferase</shortName>
        <ecNumber evidence="8">2.5.1.39</ecNumber>
    </recommendedName>
    <alternativeName>
        <fullName evidence="8">Para-hydroxybenzoate--polyprenyltransferase</fullName>
        <shortName evidence="8">PHB:PPT</shortName>
        <shortName evidence="8">PHB:polyprenyltransferase</shortName>
    </alternativeName>
</protein>
<dbReference type="EC" id="2.5.1.39" evidence="8"/>
<feature type="transmembrane region" description="Helical" evidence="8">
    <location>
        <begin position="120"/>
        <end position="146"/>
    </location>
</feature>
<evidence type="ECO:0000256" key="4">
    <source>
        <dbReference type="ARBA" id="ARBA00022679"/>
    </source>
</evidence>
<comment type="subcellular location">
    <subcellularLocation>
        <location evidence="2">Membrane</location>
        <topology evidence="2">Multi-pass membrane protein</topology>
    </subcellularLocation>
    <subcellularLocation>
        <location evidence="8">Mitochondrion inner membrane</location>
        <topology evidence="8">Multi-pass membrane protein</topology>
        <orientation evidence="8">Matrix side</orientation>
    </subcellularLocation>
</comment>
<feature type="transmembrane region" description="Helical" evidence="8">
    <location>
        <begin position="167"/>
        <end position="186"/>
    </location>
</feature>
<comment type="pathway">
    <text evidence="8">Cofactor biosynthesis; ubiquinone biosynthesis.</text>
</comment>
<evidence type="ECO:0000256" key="1">
    <source>
        <dbReference type="ARBA" id="ARBA00001946"/>
    </source>
</evidence>
<feature type="transmembrane region" description="Helical" evidence="8">
    <location>
        <begin position="247"/>
        <end position="265"/>
    </location>
</feature>
<dbReference type="CDD" id="cd13959">
    <property type="entry name" value="PT_UbiA_COQ2"/>
    <property type="match status" value="1"/>
</dbReference>
<name>A0ABR3J3E7_9AGAR</name>
<keyword evidence="8" id="KW-0496">Mitochondrion</keyword>
<organism evidence="9 10">
    <name type="scientific">Hohenbuehelia grisea</name>
    <dbReference type="NCBI Taxonomy" id="104357"/>
    <lineage>
        <taxon>Eukaryota</taxon>
        <taxon>Fungi</taxon>
        <taxon>Dikarya</taxon>
        <taxon>Basidiomycota</taxon>
        <taxon>Agaricomycotina</taxon>
        <taxon>Agaricomycetes</taxon>
        <taxon>Agaricomycetidae</taxon>
        <taxon>Agaricales</taxon>
        <taxon>Pleurotineae</taxon>
        <taxon>Pleurotaceae</taxon>
        <taxon>Hohenbuehelia</taxon>
    </lineage>
</organism>
<gene>
    <name evidence="9" type="ORF">HGRIS_009700</name>
</gene>
<dbReference type="InterPro" id="IPR030470">
    <property type="entry name" value="UbiA_prenylTrfase_CS"/>
</dbReference>
<dbReference type="PROSITE" id="PS00943">
    <property type="entry name" value="UBIA"/>
    <property type="match status" value="1"/>
</dbReference>
<comment type="catalytic activity">
    <reaction evidence="8">
        <text>an all-trans-polyprenyl diphosphate + 4-hydroxybenzoate = a 4-hydroxy-3-(all-trans-polyprenyl)benzoate + diphosphate</text>
        <dbReference type="Rhea" id="RHEA:44504"/>
        <dbReference type="Rhea" id="RHEA-COMP:9514"/>
        <dbReference type="Rhea" id="RHEA-COMP:9564"/>
        <dbReference type="ChEBI" id="CHEBI:17879"/>
        <dbReference type="ChEBI" id="CHEBI:33019"/>
        <dbReference type="ChEBI" id="CHEBI:58914"/>
        <dbReference type="ChEBI" id="CHEBI:78396"/>
        <dbReference type="EC" id="2.5.1.39"/>
    </reaction>
</comment>
<evidence type="ECO:0000313" key="9">
    <source>
        <dbReference type="EMBL" id="KAL0949660.1"/>
    </source>
</evidence>
<dbReference type="PANTHER" id="PTHR11048">
    <property type="entry name" value="PRENYLTRANSFERASES"/>
    <property type="match status" value="1"/>
</dbReference>
<keyword evidence="4 8" id="KW-0808">Transferase</keyword>
<accession>A0ABR3J3E7</accession>
<comment type="similarity">
    <text evidence="3 8">Belongs to the UbiA prenyltransferase family.</text>
</comment>
<keyword evidence="6 8" id="KW-1133">Transmembrane helix</keyword>
<dbReference type="InterPro" id="IPR044878">
    <property type="entry name" value="UbiA_sf"/>
</dbReference>
<proteinExistence type="inferred from homology"/>
<dbReference type="NCBIfam" id="TIGR01474">
    <property type="entry name" value="ubiA_proteo"/>
    <property type="match status" value="1"/>
</dbReference>
<evidence type="ECO:0000256" key="7">
    <source>
        <dbReference type="ARBA" id="ARBA00023136"/>
    </source>
</evidence>
<comment type="cofactor">
    <cofactor evidence="1 8">
        <name>Mg(2+)</name>
        <dbReference type="ChEBI" id="CHEBI:18420"/>
    </cofactor>
</comment>
<dbReference type="HAMAP" id="MF_01635">
    <property type="entry name" value="UbiA"/>
    <property type="match status" value="1"/>
</dbReference>
<dbReference type="PANTHER" id="PTHR11048:SF28">
    <property type="entry name" value="4-HYDROXYBENZOATE POLYPRENYLTRANSFERASE, MITOCHONDRIAL"/>
    <property type="match status" value="1"/>
</dbReference>
<dbReference type="EMBL" id="JASNQZ010000012">
    <property type="protein sequence ID" value="KAL0949660.1"/>
    <property type="molecule type" value="Genomic_DNA"/>
</dbReference>
<sequence>MYAKLFLRPCQLGLRRCSPGGSPSSLIASGRPYNRPFLQREDKTALSFRVFQRNFVQSTPGPSTPAIPSQRTWVDSLPTPIRPYLYLTRIDKPIGTLLLFYPCAWSITMASYALQVPWTVPATFIGLFGVGAIIMRGAGCTINDIWDRNLDKAVARTKERPLARGDINSSQAVAFLGAQLATGLAVLLQFNWYSILLGASSLSVVGIYPLMKRVTYWPQAVLGLAFNWGALLGWSAVAGVTDWSVCLPLYAGGICWTLVYDTIYAHQDKSDDKTVGIRSTALLFGANTRPVLTGLSVASLSFISYAGVLNAHGMPFYLGVGLAATQLGRVLVKTDFDDTRSCWNGFVGCGWAGFWLWMGALGDYTVLMSGLSYPENPFF</sequence>
<dbReference type="InterPro" id="IPR000537">
    <property type="entry name" value="UbiA_prenyltransferase"/>
</dbReference>
<evidence type="ECO:0000313" key="10">
    <source>
        <dbReference type="Proteomes" id="UP001556367"/>
    </source>
</evidence>
<feature type="transmembrane region" description="Helical" evidence="8">
    <location>
        <begin position="344"/>
        <end position="367"/>
    </location>
</feature>
<dbReference type="InterPro" id="IPR039653">
    <property type="entry name" value="Prenyltransferase"/>
</dbReference>
<evidence type="ECO:0000256" key="3">
    <source>
        <dbReference type="ARBA" id="ARBA00005985"/>
    </source>
</evidence>
<comment type="caution">
    <text evidence="9">The sequence shown here is derived from an EMBL/GenBank/DDBJ whole genome shotgun (WGS) entry which is preliminary data.</text>
</comment>
<dbReference type="InterPro" id="IPR006370">
    <property type="entry name" value="HB_polyprenyltransferase-like"/>
</dbReference>
<keyword evidence="7 8" id="KW-0472">Membrane</keyword>
<feature type="transmembrane region" description="Helical" evidence="8">
    <location>
        <begin position="94"/>
        <end position="114"/>
    </location>
</feature>
<keyword evidence="8" id="KW-0999">Mitochondrion inner membrane</keyword>
<evidence type="ECO:0000256" key="8">
    <source>
        <dbReference type="HAMAP-Rule" id="MF_03189"/>
    </source>
</evidence>
<keyword evidence="10" id="KW-1185">Reference proteome</keyword>
<dbReference type="Gene3D" id="1.10.357.140">
    <property type="entry name" value="UbiA prenyltransferase"/>
    <property type="match status" value="1"/>
</dbReference>
<feature type="transmembrane region" description="Helical" evidence="8">
    <location>
        <begin position="220"/>
        <end position="241"/>
    </location>
</feature>
<keyword evidence="8" id="KW-0414">Isoprene biosynthesis</keyword>
<keyword evidence="8" id="KW-0831">Ubiquinone biosynthesis</keyword>